<dbReference type="GO" id="GO:0005886">
    <property type="term" value="C:plasma membrane"/>
    <property type="evidence" value="ECO:0007669"/>
    <property type="project" value="UniProtKB-SubCell"/>
</dbReference>
<dbReference type="InterPro" id="IPR027417">
    <property type="entry name" value="P-loop_NTPase"/>
</dbReference>
<keyword evidence="4" id="KW-0547">Nucleotide-binding</keyword>
<evidence type="ECO:0000259" key="6">
    <source>
        <dbReference type="PROSITE" id="PS50893"/>
    </source>
</evidence>
<dbReference type="NCBIfam" id="NF007739">
    <property type="entry name" value="PRK10419.1"/>
    <property type="match status" value="2"/>
</dbReference>
<dbReference type="InterPro" id="IPR003593">
    <property type="entry name" value="AAA+_ATPase"/>
</dbReference>
<dbReference type="InterPro" id="IPR013563">
    <property type="entry name" value="Oligopep_ABC_C"/>
</dbReference>
<protein>
    <submittedName>
        <fullName evidence="7">Microcin C transport system ATP-binding protein</fullName>
    </submittedName>
</protein>
<dbReference type="RefSeq" id="WP_076367052.1">
    <property type="nucleotide sequence ID" value="NZ_FTOM01000008.1"/>
</dbReference>
<dbReference type="InterPro" id="IPR050319">
    <property type="entry name" value="ABC_transp_ATP-bind"/>
</dbReference>
<evidence type="ECO:0000256" key="2">
    <source>
        <dbReference type="ARBA" id="ARBA00005417"/>
    </source>
</evidence>
<evidence type="ECO:0000313" key="8">
    <source>
        <dbReference type="Proteomes" id="UP000186098"/>
    </source>
</evidence>
<dbReference type="GO" id="GO:0055085">
    <property type="term" value="P:transmembrane transport"/>
    <property type="evidence" value="ECO:0007669"/>
    <property type="project" value="UniProtKB-ARBA"/>
</dbReference>
<keyword evidence="8" id="KW-1185">Reference proteome</keyword>
<dbReference type="InterPro" id="IPR017871">
    <property type="entry name" value="ABC_transporter-like_CS"/>
</dbReference>
<feature type="domain" description="ABC transporter" evidence="6">
    <location>
        <begin position="289"/>
        <end position="527"/>
    </location>
</feature>
<dbReference type="FunFam" id="3.40.50.300:FF:000016">
    <property type="entry name" value="Oligopeptide ABC transporter ATP-binding component"/>
    <property type="match status" value="2"/>
</dbReference>
<dbReference type="PANTHER" id="PTHR43776">
    <property type="entry name" value="TRANSPORT ATP-BINDING PROTEIN"/>
    <property type="match status" value="1"/>
</dbReference>
<feature type="domain" description="ABC transporter" evidence="6">
    <location>
        <begin position="10"/>
        <end position="259"/>
    </location>
</feature>
<reference evidence="8" key="1">
    <citation type="submission" date="2017-01" db="EMBL/GenBank/DDBJ databases">
        <authorList>
            <person name="Varghese N."/>
            <person name="Submissions S."/>
        </authorList>
    </citation>
    <scope>NUCLEOTIDE SEQUENCE [LARGE SCALE GENOMIC DNA]</scope>
    <source>
        <strain evidence="8">DSM 18714</strain>
    </source>
</reference>
<dbReference type="AlphaFoldDB" id="A0A1N7MKV9"/>
<dbReference type="PANTHER" id="PTHR43776:SF7">
    <property type="entry name" value="D,D-DIPEPTIDE TRANSPORT ATP-BINDING PROTEIN DDPF-RELATED"/>
    <property type="match status" value="1"/>
</dbReference>
<dbReference type="SMART" id="SM00382">
    <property type="entry name" value="AAA"/>
    <property type="match status" value="2"/>
</dbReference>
<dbReference type="GO" id="GO:0015833">
    <property type="term" value="P:peptide transport"/>
    <property type="evidence" value="ECO:0007669"/>
    <property type="project" value="InterPro"/>
</dbReference>
<proteinExistence type="inferred from homology"/>
<dbReference type="PROSITE" id="PS00211">
    <property type="entry name" value="ABC_TRANSPORTER_1"/>
    <property type="match status" value="2"/>
</dbReference>
<dbReference type="InterPro" id="IPR003439">
    <property type="entry name" value="ABC_transporter-like_ATP-bd"/>
</dbReference>
<dbReference type="STRING" id="407234.SAMN05421795_10838"/>
<dbReference type="Gene3D" id="3.40.50.300">
    <property type="entry name" value="P-loop containing nucleotide triphosphate hydrolases"/>
    <property type="match status" value="2"/>
</dbReference>
<gene>
    <name evidence="7" type="ORF">SAMN05421795_10838</name>
</gene>
<dbReference type="GO" id="GO:0005524">
    <property type="term" value="F:ATP binding"/>
    <property type="evidence" value="ECO:0007669"/>
    <property type="project" value="UniProtKB-KW"/>
</dbReference>
<evidence type="ECO:0000256" key="5">
    <source>
        <dbReference type="ARBA" id="ARBA00022840"/>
    </source>
</evidence>
<dbReference type="Pfam" id="PF08352">
    <property type="entry name" value="oligo_HPY"/>
    <property type="match status" value="2"/>
</dbReference>
<evidence type="ECO:0000256" key="1">
    <source>
        <dbReference type="ARBA" id="ARBA00004417"/>
    </source>
</evidence>
<keyword evidence="3" id="KW-0813">Transport</keyword>
<dbReference type="PROSITE" id="PS50893">
    <property type="entry name" value="ABC_TRANSPORTER_2"/>
    <property type="match status" value="2"/>
</dbReference>
<name>A0A1N7MKV9_9RHOB</name>
<dbReference type="EMBL" id="FTOM01000008">
    <property type="protein sequence ID" value="SIS86794.1"/>
    <property type="molecule type" value="Genomic_DNA"/>
</dbReference>
<evidence type="ECO:0000256" key="4">
    <source>
        <dbReference type="ARBA" id="ARBA00022741"/>
    </source>
</evidence>
<accession>A0A1N7MKV9</accession>
<dbReference type="SUPFAM" id="SSF52540">
    <property type="entry name" value="P-loop containing nucleoside triphosphate hydrolases"/>
    <property type="match status" value="2"/>
</dbReference>
<dbReference type="CDD" id="cd03257">
    <property type="entry name" value="ABC_NikE_OppD_transporters"/>
    <property type="match status" value="2"/>
</dbReference>
<dbReference type="OrthoDB" id="9802264at2"/>
<comment type="similarity">
    <text evidence="2">Belongs to the ABC transporter superfamily.</text>
</comment>
<dbReference type="GO" id="GO:0016887">
    <property type="term" value="F:ATP hydrolysis activity"/>
    <property type="evidence" value="ECO:0007669"/>
    <property type="project" value="InterPro"/>
</dbReference>
<keyword evidence="5 7" id="KW-0067">ATP-binding</keyword>
<evidence type="ECO:0000313" key="7">
    <source>
        <dbReference type="EMBL" id="SIS86794.1"/>
    </source>
</evidence>
<dbReference type="Pfam" id="PF00005">
    <property type="entry name" value="ABC_tran"/>
    <property type="match status" value="2"/>
</dbReference>
<comment type="subcellular location">
    <subcellularLocation>
        <location evidence="1">Cell inner membrane</location>
        <topology evidence="1">Peripheral membrane protein</topology>
    </subcellularLocation>
</comment>
<organism evidence="7 8">
    <name type="scientific">Phaeovulum vinaykumarii</name>
    <dbReference type="NCBI Taxonomy" id="407234"/>
    <lineage>
        <taxon>Bacteria</taxon>
        <taxon>Pseudomonadati</taxon>
        <taxon>Pseudomonadota</taxon>
        <taxon>Alphaproteobacteria</taxon>
        <taxon>Rhodobacterales</taxon>
        <taxon>Paracoccaceae</taxon>
        <taxon>Phaeovulum</taxon>
    </lineage>
</organism>
<sequence length="535" mass="57937">MKDMASSLVLDVSDLRVAFHQDGKRIEAVRGVSFGVGRGETVALVGESGSGKSVTALSTVALLGRNAEVSGSIRYAGAEMVGADEARLRAVRGNDISFIFQEPMTSLNPLHTLEKQIGESLALHQGLTGEAARTRIIELLARVGIDAPERRLKDYPHQLSGGQRQRVMIAMALANGPELLIADEPTTALDVTIQAQILELLADLKRAEGMSLLFISHDLGVVRRIADRVCVMQGGEIVEQGPVERLFADPQHPYTRKLLAAQPQGGADPVARDAAEVLRAEGLKVWFPIQRGLLRKTVGHVRAVEEADLSVRAGETLGIVGESGSGKTTLALALMRLIASEGRISFCGEDISALGGRDLRRLRRDMQIVFQDPFGSLSPRMTVEEIIAEGLSVHGVEPGRNRREMVAEIMAETGLDPAAMARYPHEFSGGQRQRIAIARAMILRPRVVVLDEPTSALDMTVQVQIVELLRDLQRRHGLAYLFISHDLRVVRALSHKLMVMKSGQVVEAGPAAEIFAAPRSDYTRALMAAALGEAP</sequence>
<dbReference type="NCBIfam" id="NF008453">
    <property type="entry name" value="PRK11308.1"/>
    <property type="match status" value="2"/>
</dbReference>
<evidence type="ECO:0000256" key="3">
    <source>
        <dbReference type="ARBA" id="ARBA00022448"/>
    </source>
</evidence>
<dbReference type="Proteomes" id="UP000186098">
    <property type="component" value="Unassembled WGS sequence"/>
</dbReference>